<dbReference type="SUPFAM" id="SSF47954">
    <property type="entry name" value="Cyclin-like"/>
    <property type="match status" value="1"/>
</dbReference>
<dbReference type="GO" id="GO:0021819">
    <property type="term" value="P:layer formation in cerebral cortex"/>
    <property type="evidence" value="ECO:0007669"/>
    <property type="project" value="Ensembl"/>
</dbReference>
<dbReference type="GO" id="GO:0005654">
    <property type="term" value="C:nucleoplasm"/>
    <property type="evidence" value="ECO:0007669"/>
    <property type="project" value="Ensembl"/>
</dbReference>
<dbReference type="Proteomes" id="UP000694426">
    <property type="component" value="Unplaced"/>
</dbReference>
<dbReference type="GO" id="GO:0035255">
    <property type="term" value="F:ionotropic glutamate receptor binding"/>
    <property type="evidence" value="ECO:0007669"/>
    <property type="project" value="Ensembl"/>
</dbReference>
<evidence type="ECO:0000256" key="1">
    <source>
        <dbReference type="ARBA" id="ARBA00010175"/>
    </source>
</evidence>
<dbReference type="GO" id="GO:0001764">
    <property type="term" value="P:neuron migration"/>
    <property type="evidence" value="ECO:0007669"/>
    <property type="project" value="Ensembl"/>
</dbReference>
<sequence>MGTVLSLSPSYRKAPLFEEGAATVGHYTAVQNSKNAKEKGLKRHSLISVLPWKRIAAVSAKKKSSKKVQPNGGYQSNVTHLNNENLKKSLSCANLATFAPPPPAAAAAAAALASAQKAPAAAPAAAATPRRVVVQASTSELLRCLGEFLCRRCYRLKELSPGELIAWFRSVDRSLLLQGWQDQGFITPANVVFLYMLCRDVISAEVASDHELQAVLLTCLCRDLFGRMTVSQLSSSKLFPLKGPRRREGDQSPGLSFLRSLPGLAALALAEWMLIPWHAEDETGTMLGEIRLGLVNLRFHRDGAFPPVQAALHRVGDADLQRALLAARQRERKRQGGPGRVFGSGRVLRQAEQEA</sequence>
<dbReference type="GO" id="GO:0005886">
    <property type="term" value="C:plasma membrane"/>
    <property type="evidence" value="ECO:0007669"/>
    <property type="project" value="UniProtKB-SubCell"/>
</dbReference>
<evidence type="ECO:0000256" key="2">
    <source>
        <dbReference type="SAM" id="MobiDB-lite"/>
    </source>
</evidence>
<proteinExistence type="inferred from homology"/>
<reference evidence="3" key="2">
    <citation type="submission" date="2025-09" db="UniProtKB">
        <authorList>
            <consortium name="Ensembl"/>
        </authorList>
    </citation>
    <scope>IDENTIFICATION</scope>
</reference>
<dbReference type="GO" id="GO:0007158">
    <property type="term" value="P:neuron cell-cell adhesion"/>
    <property type="evidence" value="ECO:0007669"/>
    <property type="project" value="Ensembl"/>
</dbReference>
<dbReference type="GO" id="GO:0021549">
    <property type="term" value="P:cerebellum development"/>
    <property type="evidence" value="ECO:0007669"/>
    <property type="project" value="Ensembl"/>
</dbReference>
<dbReference type="GO" id="GO:0070507">
    <property type="term" value="P:regulation of microtubule cytoskeleton organization"/>
    <property type="evidence" value="ECO:0007669"/>
    <property type="project" value="Ensembl"/>
</dbReference>
<dbReference type="Ensembl" id="ENSABRT00000019009.1">
    <property type="protein sequence ID" value="ENSABRP00000013324.1"/>
    <property type="gene ID" value="ENSABRG00000011835.1"/>
</dbReference>
<dbReference type="GeneTree" id="ENSGT00390000008812"/>
<dbReference type="GO" id="GO:0030426">
    <property type="term" value="C:growth cone"/>
    <property type="evidence" value="ECO:0007669"/>
    <property type="project" value="TreeGrafter"/>
</dbReference>
<dbReference type="GO" id="GO:0070315">
    <property type="term" value="P:G1 to G0 transition involved in cell differentiation"/>
    <property type="evidence" value="ECO:0007669"/>
    <property type="project" value="Ensembl"/>
</dbReference>
<dbReference type="GO" id="GO:0002020">
    <property type="term" value="F:protease binding"/>
    <property type="evidence" value="ECO:0007669"/>
    <property type="project" value="Ensembl"/>
</dbReference>
<dbReference type="PANTHER" id="PTHR23401">
    <property type="entry name" value="CYCLIN DEPENDANT KINASE-5 ACTIVATOR"/>
    <property type="match status" value="1"/>
</dbReference>
<gene>
    <name evidence="3" type="primary">CDK5R1</name>
</gene>
<protein>
    <submittedName>
        <fullName evidence="3">Cyclin dependent kinase 5 regulatory subunit 1</fullName>
    </submittedName>
</protein>
<accession>A0A8B9C2I0</accession>
<dbReference type="GO" id="GO:0048471">
    <property type="term" value="C:perinuclear region of cytoplasm"/>
    <property type="evidence" value="ECO:0007669"/>
    <property type="project" value="UniProtKB-SubCell"/>
</dbReference>
<dbReference type="InterPro" id="IPR004944">
    <property type="entry name" value="CDK5_activator"/>
</dbReference>
<reference evidence="3" key="1">
    <citation type="submission" date="2025-08" db="UniProtKB">
        <authorList>
            <consortium name="Ensembl"/>
        </authorList>
    </citation>
    <scope>IDENTIFICATION</scope>
</reference>
<dbReference type="GO" id="GO:0061575">
    <property type="term" value="F:cyclin-dependent protein serine/threonine kinase activator activity"/>
    <property type="evidence" value="ECO:0007669"/>
    <property type="project" value="Ensembl"/>
</dbReference>
<dbReference type="GO" id="GO:0048013">
    <property type="term" value="P:ephrin receptor signaling pathway"/>
    <property type="evidence" value="ECO:0007669"/>
    <property type="project" value="Ensembl"/>
</dbReference>
<name>A0A8B9C2I0_9AVES</name>
<dbReference type="Gene3D" id="1.10.472.10">
    <property type="entry name" value="Cyclin-like"/>
    <property type="match status" value="1"/>
</dbReference>
<keyword evidence="4" id="KW-1185">Reference proteome</keyword>
<dbReference type="GO" id="GO:0019901">
    <property type="term" value="F:protein kinase binding"/>
    <property type="evidence" value="ECO:0007669"/>
    <property type="project" value="Ensembl"/>
</dbReference>
<feature type="region of interest" description="Disordered" evidence="2">
    <location>
        <begin position="329"/>
        <end position="355"/>
    </location>
</feature>
<dbReference type="GO" id="GO:0016533">
    <property type="term" value="C:protein kinase 5 complex"/>
    <property type="evidence" value="ECO:0007669"/>
    <property type="project" value="Ensembl"/>
</dbReference>
<dbReference type="GO" id="GO:0045892">
    <property type="term" value="P:negative regulation of DNA-templated transcription"/>
    <property type="evidence" value="ECO:0007669"/>
    <property type="project" value="Ensembl"/>
</dbReference>
<dbReference type="GO" id="GO:0007413">
    <property type="term" value="P:axonal fasciculation"/>
    <property type="evidence" value="ECO:0007669"/>
    <property type="project" value="Ensembl"/>
</dbReference>
<dbReference type="GO" id="GO:0032956">
    <property type="term" value="P:regulation of actin cytoskeleton organization"/>
    <property type="evidence" value="ECO:0007669"/>
    <property type="project" value="Ensembl"/>
</dbReference>
<dbReference type="GO" id="GO:0007411">
    <property type="term" value="P:axon guidance"/>
    <property type="evidence" value="ECO:0007669"/>
    <property type="project" value="Ensembl"/>
</dbReference>
<dbReference type="GO" id="GO:0043204">
    <property type="term" value="C:perikaryon"/>
    <property type="evidence" value="ECO:0007669"/>
    <property type="project" value="UniProtKB-SubCell"/>
</dbReference>
<dbReference type="PANTHER" id="PTHR23401:SF0">
    <property type="entry name" value="CYCLIN-DEPENDENT KINASE 5 ACTIVATOR"/>
    <property type="match status" value="1"/>
</dbReference>
<dbReference type="GO" id="GO:0090314">
    <property type="term" value="P:positive regulation of protein targeting to membrane"/>
    <property type="evidence" value="ECO:0007669"/>
    <property type="project" value="Ensembl"/>
</dbReference>
<organism evidence="3 4">
    <name type="scientific">Anser brachyrhynchus</name>
    <name type="common">Pink-footed goose</name>
    <dbReference type="NCBI Taxonomy" id="132585"/>
    <lineage>
        <taxon>Eukaryota</taxon>
        <taxon>Metazoa</taxon>
        <taxon>Chordata</taxon>
        <taxon>Craniata</taxon>
        <taxon>Vertebrata</taxon>
        <taxon>Euteleostomi</taxon>
        <taxon>Archelosauria</taxon>
        <taxon>Archosauria</taxon>
        <taxon>Dinosauria</taxon>
        <taxon>Saurischia</taxon>
        <taxon>Theropoda</taxon>
        <taxon>Coelurosauria</taxon>
        <taxon>Aves</taxon>
        <taxon>Neognathae</taxon>
        <taxon>Galloanserae</taxon>
        <taxon>Anseriformes</taxon>
        <taxon>Anatidae</taxon>
        <taxon>Anserinae</taxon>
        <taxon>Anser</taxon>
    </lineage>
</organism>
<comment type="similarity">
    <text evidence="1">Belongs to the cyclin-dependent kinase 5 activator family.</text>
</comment>
<dbReference type="GO" id="GO:0000307">
    <property type="term" value="C:cyclin-dependent protein kinase holoenzyme complex"/>
    <property type="evidence" value="ECO:0007669"/>
    <property type="project" value="Ensembl"/>
</dbReference>
<dbReference type="Pfam" id="PF03261">
    <property type="entry name" value="CDK5_activator"/>
    <property type="match status" value="1"/>
</dbReference>
<dbReference type="InterPro" id="IPR036915">
    <property type="entry name" value="Cyclin-like_sf"/>
</dbReference>
<evidence type="ECO:0000313" key="4">
    <source>
        <dbReference type="Proteomes" id="UP000694426"/>
    </source>
</evidence>
<dbReference type="GO" id="GO:0048511">
    <property type="term" value="P:rhythmic process"/>
    <property type="evidence" value="ECO:0007669"/>
    <property type="project" value="UniProtKB-KW"/>
</dbReference>
<dbReference type="AlphaFoldDB" id="A0A8B9C2I0"/>
<dbReference type="GO" id="GO:0021722">
    <property type="term" value="P:superior olivary nucleus maturation"/>
    <property type="evidence" value="ECO:0007669"/>
    <property type="project" value="Ensembl"/>
</dbReference>
<dbReference type="GO" id="GO:0061001">
    <property type="term" value="P:regulation of dendritic spine morphogenesis"/>
    <property type="evidence" value="ECO:0007669"/>
    <property type="project" value="Ensembl"/>
</dbReference>
<dbReference type="GO" id="GO:0051015">
    <property type="term" value="F:actin filament binding"/>
    <property type="evidence" value="ECO:0007669"/>
    <property type="project" value="Ensembl"/>
</dbReference>
<evidence type="ECO:0000313" key="3">
    <source>
        <dbReference type="Ensembl" id="ENSABRP00000013324.1"/>
    </source>
</evidence>